<keyword evidence="3" id="KW-1185">Reference proteome</keyword>
<dbReference type="EMBL" id="JADFTS010000002">
    <property type="protein sequence ID" value="KAF9619712.1"/>
    <property type="molecule type" value="Genomic_DNA"/>
</dbReference>
<organism evidence="2 3">
    <name type="scientific">Coptis chinensis</name>
    <dbReference type="NCBI Taxonomy" id="261450"/>
    <lineage>
        <taxon>Eukaryota</taxon>
        <taxon>Viridiplantae</taxon>
        <taxon>Streptophyta</taxon>
        <taxon>Embryophyta</taxon>
        <taxon>Tracheophyta</taxon>
        <taxon>Spermatophyta</taxon>
        <taxon>Magnoliopsida</taxon>
        <taxon>Ranunculales</taxon>
        <taxon>Ranunculaceae</taxon>
        <taxon>Coptidoideae</taxon>
        <taxon>Coptis</taxon>
    </lineage>
</organism>
<reference evidence="2 3" key="1">
    <citation type="submission" date="2020-10" db="EMBL/GenBank/DDBJ databases">
        <title>The Coptis chinensis genome and diversification of protoberbering-type alkaloids.</title>
        <authorList>
            <person name="Wang B."/>
            <person name="Shu S."/>
            <person name="Song C."/>
            <person name="Liu Y."/>
        </authorList>
    </citation>
    <scope>NUCLEOTIDE SEQUENCE [LARGE SCALE GENOMIC DNA]</scope>
    <source>
        <strain evidence="2">HL-2020</strain>
        <tissue evidence="2">Leaf</tissue>
    </source>
</reference>
<feature type="region of interest" description="Disordered" evidence="1">
    <location>
        <begin position="1"/>
        <end position="34"/>
    </location>
</feature>
<accession>A0A835IP03</accession>
<evidence type="ECO:0000256" key="1">
    <source>
        <dbReference type="SAM" id="MobiDB-lite"/>
    </source>
</evidence>
<evidence type="ECO:0000313" key="3">
    <source>
        <dbReference type="Proteomes" id="UP000631114"/>
    </source>
</evidence>
<sequence>MDEGQTYSSSHLLSDNLGDDLGETHISGASTSSSKEIRGPLIGVSVELPEGYENVIIKLNEWAQPDEPKEEVDHFITKLGHIAHRDIPICYDSCKPVHSHESIIPKAIKALASSLRKTENRKQQKNSSCLGRKSAAVAKVELAKEKGVPVSSVTGLD</sequence>
<protein>
    <submittedName>
        <fullName evidence="2">Uncharacterized protein</fullName>
    </submittedName>
</protein>
<name>A0A835IP03_9MAGN</name>
<dbReference type="Proteomes" id="UP000631114">
    <property type="component" value="Unassembled WGS sequence"/>
</dbReference>
<proteinExistence type="predicted"/>
<evidence type="ECO:0000313" key="2">
    <source>
        <dbReference type="EMBL" id="KAF9619712.1"/>
    </source>
</evidence>
<feature type="compositionally biased region" description="Polar residues" evidence="1">
    <location>
        <begin position="1"/>
        <end position="13"/>
    </location>
</feature>
<dbReference type="AlphaFoldDB" id="A0A835IP03"/>
<comment type="caution">
    <text evidence="2">The sequence shown here is derived from an EMBL/GenBank/DDBJ whole genome shotgun (WGS) entry which is preliminary data.</text>
</comment>
<gene>
    <name evidence="2" type="ORF">IFM89_009054</name>
</gene>